<dbReference type="Pfam" id="PF02953">
    <property type="entry name" value="zf-Tim10_DDP"/>
    <property type="match status" value="1"/>
</dbReference>
<dbReference type="VEuPathDB" id="CryptoDB:CPATCC_0026010"/>
<dbReference type="GO" id="GO:0005743">
    <property type="term" value="C:mitochondrial inner membrane"/>
    <property type="evidence" value="ECO:0007669"/>
    <property type="project" value="UniProtKB-SubCell"/>
</dbReference>
<dbReference type="AlphaFoldDB" id="A0A7S7LGA6"/>
<name>A0A7S7LGA6_CRYPV</name>
<keyword evidence="1" id="KW-0811">Translocation</keyword>
<dbReference type="InterPro" id="IPR004217">
    <property type="entry name" value="Tim10-like"/>
</dbReference>
<organism evidence="3 4">
    <name type="scientific">Cryptosporidium parvum</name>
    <dbReference type="NCBI Taxonomy" id="5807"/>
    <lineage>
        <taxon>Eukaryota</taxon>
        <taxon>Sar</taxon>
        <taxon>Alveolata</taxon>
        <taxon>Apicomplexa</taxon>
        <taxon>Conoidasida</taxon>
        <taxon>Coccidia</taxon>
        <taxon>Eucoccidiorida</taxon>
        <taxon>Eimeriorina</taxon>
        <taxon>Cryptosporidiidae</taxon>
        <taxon>Cryptosporidium</taxon>
    </lineage>
</organism>
<dbReference type="Proteomes" id="UP000593906">
    <property type="component" value="Chromosome 5"/>
</dbReference>
<gene>
    <name evidence="3" type="ORF">CPATCC_002452</name>
</gene>
<comment type="subcellular location">
    <subcellularLocation>
        <location evidence="1">Mitochondrion inner membrane</location>
        <topology evidence="1">Peripheral membrane protein</topology>
        <orientation evidence="1">Intermembrane side</orientation>
    </subcellularLocation>
</comment>
<dbReference type="SUPFAM" id="SSF144122">
    <property type="entry name" value="Tim10-like"/>
    <property type="match status" value="1"/>
</dbReference>
<reference evidence="3 4" key="1">
    <citation type="submission" date="2019-09" db="EMBL/GenBank/DDBJ databases">
        <title>Consistent, comparative and evidence-based genome assembly and annotation for Cryptosporidium parvum, C. hominis and C. tyzzeri.</title>
        <authorList>
            <person name="Baptista R.P."/>
            <person name="Li Y."/>
            <person name="Sateriale A."/>
            <person name="Ansell B."/>
            <person name="Jex A."/>
            <person name="Sanders M."/>
            <person name="Brooks K."/>
            <person name="Tracey A."/>
            <person name="Berriman M."/>
            <person name="Striepen B."/>
            <person name="Cotton J.A."/>
            <person name="Kissinger J.C."/>
        </authorList>
    </citation>
    <scope>NUCLEOTIDE SEQUENCE [LARGE SCALE GENOMIC DNA]</scope>
    <source>
        <strain evidence="3 4">IOWA-ATCC</strain>
    </source>
</reference>
<comment type="domain">
    <text evidence="1">The twin CX3C motif contains 4 conserved Cys residues that form 2 disulfide bonds in the mitochondrial intermembrane space.</text>
</comment>
<comment type="similarity">
    <text evidence="1">Belongs to the small Tim family.</text>
</comment>
<keyword evidence="1" id="KW-0472">Membrane</keyword>
<evidence type="ECO:0000313" key="3">
    <source>
        <dbReference type="EMBL" id="QOY41849.1"/>
    </source>
</evidence>
<evidence type="ECO:0000313" key="4">
    <source>
        <dbReference type="Proteomes" id="UP000593906"/>
    </source>
</evidence>
<dbReference type="Gene3D" id="1.10.287.810">
    <property type="entry name" value="Mitochondrial import inner membrane translocase subunit tim13 like domains"/>
    <property type="match status" value="1"/>
</dbReference>
<comment type="function">
    <text evidence="1">Mitochondrial intermembrane chaperone that participates in the import and insertion of some multi-pass transmembrane proteins into the mitochondrial inner membrane. Also required for the transfer of beta-barrel precursors from the TOM complex to the sorting and assembly machinery (SAM complex) of the outer membrane. Acts as a chaperone-like protein that protects the hydrophobic precursors from aggregation and guide them through the mitochondrial intermembrane space.</text>
</comment>
<keyword evidence="1" id="KW-0143">Chaperone</keyword>
<dbReference type="GO" id="GO:0015031">
    <property type="term" value="P:protein transport"/>
    <property type="evidence" value="ECO:0007669"/>
    <property type="project" value="UniProtKB-KW"/>
</dbReference>
<dbReference type="EMBL" id="CP044418">
    <property type="protein sequence ID" value="QOY41849.1"/>
    <property type="molecule type" value="Genomic_DNA"/>
</dbReference>
<dbReference type="InterPro" id="IPR035427">
    <property type="entry name" value="Tim10-like_dom_sf"/>
</dbReference>
<sequence length="90" mass="10397">MEKSEKEDSTIKEVQTILKTAVTQIMNNEVRKVCFEQCFQSKKSHSPLNIFDHQCLSRCMDKMFHAHSIVEQATTEKVKDLGSSEHIQNI</sequence>
<keyword evidence="1" id="KW-1015">Disulfide bond</keyword>
<keyword evidence="1" id="KW-0653">Protein transport</keyword>
<comment type="subunit">
    <text evidence="1">Heterohexamer.</text>
</comment>
<protein>
    <recommendedName>
        <fullName evidence="1">Mitochondrial import inner membrane translocase subunit</fullName>
    </recommendedName>
</protein>
<evidence type="ECO:0000259" key="2">
    <source>
        <dbReference type="Pfam" id="PF02953"/>
    </source>
</evidence>
<keyword evidence="1" id="KW-0999">Mitochondrion inner membrane</keyword>
<feature type="domain" description="Tim10-like" evidence="2">
    <location>
        <begin position="18"/>
        <end position="74"/>
    </location>
</feature>
<accession>A0A7S7LGA6</accession>
<keyword evidence="1" id="KW-0813">Transport</keyword>
<evidence type="ECO:0000256" key="1">
    <source>
        <dbReference type="RuleBase" id="RU367043"/>
    </source>
</evidence>
<keyword evidence="1" id="KW-0496">Mitochondrion</keyword>
<proteinExistence type="inferred from homology"/>